<dbReference type="RefSeq" id="WP_386251275.1">
    <property type="nucleotide sequence ID" value="NZ_JBHTRV010000035.1"/>
</dbReference>
<dbReference type="Proteomes" id="UP001600424">
    <property type="component" value="Unassembled WGS sequence"/>
</dbReference>
<dbReference type="InterPro" id="IPR056911">
    <property type="entry name" value="Phage_Znf_bind_put"/>
</dbReference>
<feature type="compositionally biased region" description="Basic and acidic residues" evidence="1">
    <location>
        <begin position="260"/>
        <end position="278"/>
    </location>
</feature>
<comment type="caution">
    <text evidence="3">The sequence shown here is derived from an EMBL/GenBank/DDBJ whole genome shotgun (WGS) entry which is preliminary data.</text>
</comment>
<evidence type="ECO:0000313" key="3">
    <source>
        <dbReference type="EMBL" id="MFE5984582.1"/>
    </source>
</evidence>
<evidence type="ECO:0000313" key="4">
    <source>
        <dbReference type="Proteomes" id="UP001600424"/>
    </source>
</evidence>
<accession>A0ABW6J5E8</accession>
<dbReference type="Pfam" id="PF24623">
    <property type="entry name" value="Phage_zn_bind_8"/>
    <property type="match status" value="1"/>
</dbReference>
<evidence type="ECO:0000259" key="2">
    <source>
        <dbReference type="Pfam" id="PF24623"/>
    </source>
</evidence>
<feature type="region of interest" description="Disordered" evidence="1">
    <location>
        <begin position="181"/>
        <end position="204"/>
    </location>
</feature>
<reference evidence="3 4" key="1">
    <citation type="submission" date="2024-09" db="EMBL/GenBank/DDBJ databases">
        <title>The Natural Products Discovery Center: Release of the First 8490 Sequenced Strains for Exploring Actinobacteria Biosynthetic Diversity.</title>
        <authorList>
            <person name="Kalkreuter E."/>
            <person name="Kautsar S.A."/>
            <person name="Yang D."/>
            <person name="Bader C.D."/>
            <person name="Teijaro C.N."/>
            <person name="Fluegel L."/>
            <person name="Davis C.M."/>
            <person name="Simpson J.R."/>
            <person name="Lauterbach L."/>
            <person name="Steele A.D."/>
            <person name="Gui C."/>
            <person name="Meng S."/>
            <person name="Li G."/>
            <person name="Viehrig K."/>
            <person name="Ye F."/>
            <person name="Su P."/>
            <person name="Kiefer A.F."/>
            <person name="Nichols A."/>
            <person name="Cepeda A.J."/>
            <person name="Yan W."/>
            <person name="Fan B."/>
            <person name="Jiang Y."/>
            <person name="Adhikari A."/>
            <person name="Zheng C.-J."/>
            <person name="Schuster L."/>
            <person name="Cowan T.M."/>
            <person name="Smanski M.J."/>
            <person name="Chevrette M.G."/>
            <person name="De Carvalho L.P.S."/>
            <person name="Shen B."/>
        </authorList>
    </citation>
    <scope>NUCLEOTIDE SEQUENCE [LARGE SCALE GENOMIC DNA]</scope>
    <source>
        <strain evidence="3 4">NPDC056472</strain>
    </source>
</reference>
<dbReference type="EMBL" id="JBHTRV010000035">
    <property type="protein sequence ID" value="MFE5984582.1"/>
    <property type="molecule type" value="Genomic_DNA"/>
</dbReference>
<gene>
    <name evidence="3" type="ORF">ACFQ63_33440</name>
</gene>
<feature type="region of interest" description="Disordered" evidence="1">
    <location>
        <begin position="246"/>
        <end position="278"/>
    </location>
</feature>
<feature type="domain" description="DNA-binding phage zinc finger" evidence="2">
    <location>
        <begin position="204"/>
        <end position="252"/>
    </location>
</feature>
<proteinExistence type="predicted"/>
<name>A0ABW6J5E8_STRWE</name>
<keyword evidence="4" id="KW-1185">Reference proteome</keyword>
<sequence length="278" mass="30180">MTAVVAHPDRDTLGTVWFLVSQTGHLDCGRWTFEDDKWLRCACGTVLYVYQQPVDAAGSGAPASAGTLPRGREERMLQAETAQLVALVAAMCPSMHLEDTTTDAWHLLLADLDVADVRAAVTRLGRQRSDIAAADIRAEVRAIREERLARNPLPLPDSDPDDPRRYRAELLDLVTAIASGRRVQRTPAAPGGPPSHLTGSKRDPRVRSLRVPCPWCGAAAGRPCTVPRLGIPLRRAPAHQARLLAAGLAEPGPRPPVELEPARGEESPVAREENRHGR</sequence>
<protein>
    <recommendedName>
        <fullName evidence="2">DNA-binding phage zinc finger domain-containing protein</fullName>
    </recommendedName>
</protein>
<evidence type="ECO:0000256" key="1">
    <source>
        <dbReference type="SAM" id="MobiDB-lite"/>
    </source>
</evidence>
<organism evidence="3 4">
    <name type="scientific">Streptomyces wedmorensis</name>
    <dbReference type="NCBI Taxonomy" id="43759"/>
    <lineage>
        <taxon>Bacteria</taxon>
        <taxon>Bacillati</taxon>
        <taxon>Actinomycetota</taxon>
        <taxon>Actinomycetes</taxon>
        <taxon>Kitasatosporales</taxon>
        <taxon>Streptomycetaceae</taxon>
        <taxon>Streptomyces</taxon>
    </lineage>
</organism>